<organism evidence="1 2">
    <name type="scientific">Ureaplasma urealyticum serovar 8 str. ATCC 27618</name>
    <dbReference type="NCBI Taxonomy" id="626095"/>
    <lineage>
        <taxon>Bacteria</taxon>
        <taxon>Bacillati</taxon>
        <taxon>Mycoplasmatota</taxon>
        <taxon>Mycoplasmoidales</taxon>
        <taxon>Mycoplasmoidaceae</taxon>
        <taxon>Ureaplasma</taxon>
    </lineage>
</organism>
<evidence type="ECO:0000313" key="2">
    <source>
        <dbReference type="Proteomes" id="UP000003139"/>
    </source>
</evidence>
<reference evidence="1" key="2">
    <citation type="submission" date="2009-03" db="EMBL/GenBank/DDBJ databases">
        <title>Genome sequence of Ureaplasma urealyticum serovar 8 str. ATCC 27618.</title>
        <authorList>
            <person name="Methe B.A."/>
            <person name="Glass J."/>
            <person name="White K."/>
            <person name="Shrivastava S."/>
        </authorList>
    </citation>
    <scope>NUCLEOTIDE SEQUENCE [LARGE SCALE GENOMIC DNA]</scope>
    <source>
        <strain evidence="1">ATCC 27618</strain>
    </source>
</reference>
<comment type="caution">
    <text evidence="1">The sequence shown here is derived from an EMBL/GenBank/DDBJ whole genome shotgun (WGS) entry which is preliminary data.</text>
</comment>
<keyword evidence="2" id="KW-1185">Reference proteome</keyword>
<gene>
    <name evidence="1" type="ORF">UUR8_0620</name>
</gene>
<dbReference type="EMBL" id="AAYN02000002">
    <property type="protein sequence ID" value="EEH01560.1"/>
    <property type="molecule type" value="Genomic_DNA"/>
</dbReference>
<accession>A0ABP2DNK9</accession>
<dbReference type="Proteomes" id="UP000003139">
    <property type="component" value="Unassembled WGS sequence"/>
</dbReference>
<protein>
    <submittedName>
        <fullName evidence="1">Uncharacterized protein</fullName>
    </submittedName>
</protein>
<evidence type="ECO:0000313" key="1">
    <source>
        <dbReference type="EMBL" id="EEH01560.1"/>
    </source>
</evidence>
<sequence length="49" mass="5793">MNEEETTKLYNEFTEINGKSRSNKIYINEDVFKEAFASLKLSDKEDLYP</sequence>
<reference evidence="1" key="1">
    <citation type="submission" date="2007-03" db="EMBL/GenBank/DDBJ databases">
        <authorList>
            <person name="Methe B."/>
        </authorList>
    </citation>
    <scope>NUCLEOTIDE SEQUENCE</scope>
    <source>
        <strain evidence="1">ATCC 27618</strain>
    </source>
</reference>
<proteinExistence type="predicted"/>
<name>A0ABP2DNK9_UREUR</name>